<accession>A0A1W9KRU8</accession>
<evidence type="ECO:0000256" key="2">
    <source>
        <dbReference type="ARBA" id="ARBA00022801"/>
    </source>
</evidence>
<dbReference type="Pfam" id="PF02275">
    <property type="entry name" value="CBAH"/>
    <property type="match status" value="1"/>
</dbReference>
<dbReference type="InterPro" id="IPR029055">
    <property type="entry name" value="Ntn_hydrolases_N"/>
</dbReference>
<sequence length="366" mass="40294">MKTRLLALSVALLAGLNSQSMACTGISLQSQDQGVVAARTVEWALSDAQHYRMALFPRNQSYSSLTPEGANGMKWSGKYGFISMTAYGQNYGPDGLNEAGLYVGMYYLPGFAEYAEYDPAQKTKSLSVGDFMQWMLSSFKTVAEVRANLDQIRVINVKDERFGGAALPFHWKIGDSSGQSIVIELVSGGQMKIYDAFLGLITNSPTYDWHLTNLRNYLHLSPDARQPVTVGDLNLSPLGAGSGMLGLPGDYTPPSRFVRAAALTASARPLKTSTDAVFEAFRILDNFNIPLGATVPRNALPQDITSATQITTAADLKERKFYYHTMFNREVRMIDLKKIDFGTLRAQIIDDDSARRDTVRELAPVK</sequence>
<keyword evidence="3" id="KW-0732">Signal</keyword>
<gene>
    <name evidence="5" type="ORF">BWK72_15045</name>
</gene>
<evidence type="ECO:0000313" key="5">
    <source>
        <dbReference type="EMBL" id="OQW87051.1"/>
    </source>
</evidence>
<reference evidence="5 6" key="1">
    <citation type="submission" date="2017-01" db="EMBL/GenBank/DDBJ databases">
        <title>Novel large sulfur bacteria in the metagenomes of groundwater-fed chemosynthetic microbial mats in the Lake Huron basin.</title>
        <authorList>
            <person name="Sharrar A.M."/>
            <person name="Flood B.E."/>
            <person name="Bailey J.V."/>
            <person name="Jones D.S."/>
            <person name="Biddanda B."/>
            <person name="Ruberg S.A."/>
            <person name="Marcus D.N."/>
            <person name="Dick G.J."/>
        </authorList>
    </citation>
    <scope>NUCLEOTIDE SEQUENCE [LARGE SCALE GENOMIC DNA]</scope>
    <source>
        <strain evidence="5">A7</strain>
    </source>
</reference>
<dbReference type="Proteomes" id="UP000192505">
    <property type="component" value="Unassembled WGS sequence"/>
</dbReference>
<evidence type="ECO:0000313" key="6">
    <source>
        <dbReference type="Proteomes" id="UP000192505"/>
    </source>
</evidence>
<organism evidence="5 6">
    <name type="scientific">Rhodoferax ferrireducens</name>
    <dbReference type="NCBI Taxonomy" id="192843"/>
    <lineage>
        <taxon>Bacteria</taxon>
        <taxon>Pseudomonadati</taxon>
        <taxon>Pseudomonadota</taxon>
        <taxon>Betaproteobacteria</taxon>
        <taxon>Burkholderiales</taxon>
        <taxon>Comamonadaceae</taxon>
        <taxon>Rhodoferax</taxon>
    </lineage>
</organism>
<feature type="domain" description="Choloylglycine hydrolase/NAAA C-terminal" evidence="4">
    <location>
        <begin position="23"/>
        <end position="341"/>
    </location>
</feature>
<comment type="caution">
    <text evidence="5">The sequence shown here is derived from an EMBL/GenBank/DDBJ whole genome shotgun (WGS) entry which is preliminary data.</text>
</comment>
<name>A0A1W9KRU8_9BURK</name>
<evidence type="ECO:0000256" key="1">
    <source>
        <dbReference type="ARBA" id="ARBA00006625"/>
    </source>
</evidence>
<dbReference type="AlphaFoldDB" id="A0A1W9KRU8"/>
<proteinExistence type="inferred from homology"/>
<dbReference type="CDD" id="cd00542">
    <property type="entry name" value="Ntn_PVA"/>
    <property type="match status" value="1"/>
</dbReference>
<dbReference type="Gene3D" id="3.60.60.10">
    <property type="entry name" value="Penicillin V Acylase, Chain A"/>
    <property type="match status" value="1"/>
</dbReference>
<dbReference type="GO" id="GO:0016787">
    <property type="term" value="F:hydrolase activity"/>
    <property type="evidence" value="ECO:0007669"/>
    <property type="project" value="UniProtKB-KW"/>
</dbReference>
<evidence type="ECO:0000259" key="4">
    <source>
        <dbReference type="Pfam" id="PF02275"/>
    </source>
</evidence>
<dbReference type="EMBL" id="MTEI01000011">
    <property type="protein sequence ID" value="OQW87051.1"/>
    <property type="molecule type" value="Genomic_DNA"/>
</dbReference>
<evidence type="ECO:0000256" key="3">
    <source>
        <dbReference type="SAM" id="SignalP"/>
    </source>
</evidence>
<dbReference type="SUPFAM" id="SSF56235">
    <property type="entry name" value="N-terminal nucleophile aminohydrolases (Ntn hydrolases)"/>
    <property type="match status" value="1"/>
</dbReference>
<keyword evidence="2 5" id="KW-0378">Hydrolase</keyword>
<comment type="similarity">
    <text evidence="1">Belongs to the peptidase C59 family.</text>
</comment>
<dbReference type="InterPro" id="IPR029132">
    <property type="entry name" value="CBAH/NAAA_C"/>
</dbReference>
<feature type="signal peptide" evidence="3">
    <location>
        <begin position="1"/>
        <end position="22"/>
    </location>
</feature>
<dbReference type="PANTHER" id="PTHR35527">
    <property type="entry name" value="CHOLOYLGLYCINE HYDROLASE"/>
    <property type="match status" value="1"/>
</dbReference>
<feature type="chain" id="PRO_5012958737" evidence="3">
    <location>
        <begin position="23"/>
        <end position="366"/>
    </location>
</feature>
<dbReference type="InterPro" id="IPR052193">
    <property type="entry name" value="Peptidase_C59"/>
</dbReference>
<dbReference type="PANTHER" id="PTHR35527:SF2">
    <property type="entry name" value="HYDROLASE"/>
    <property type="match status" value="1"/>
</dbReference>
<protein>
    <submittedName>
        <fullName evidence="5">Choloylglycine hydrolase</fullName>
    </submittedName>
</protein>